<dbReference type="EMBL" id="RCCI01000005">
    <property type="protein sequence ID" value="RLJ65151.1"/>
    <property type="molecule type" value="Genomic_DNA"/>
</dbReference>
<organism evidence="2 3">
    <name type="scientific">Sulfurisoma sediminicola</name>
    <dbReference type="NCBI Taxonomy" id="1381557"/>
    <lineage>
        <taxon>Bacteria</taxon>
        <taxon>Pseudomonadati</taxon>
        <taxon>Pseudomonadota</taxon>
        <taxon>Betaproteobacteria</taxon>
        <taxon>Nitrosomonadales</taxon>
        <taxon>Sterolibacteriaceae</taxon>
        <taxon>Sulfurisoma</taxon>
    </lineage>
</organism>
<accession>A0A497XDU4</accession>
<keyword evidence="1" id="KW-0472">Membrane</keyword>
<dbReference type="AlphaFoldDB" id="A0A497XDU4"/>
<keyword evidence="1" id="KW-1133">Transmembrane helix</keyword>
<evidence type="ECO:0000256" key="1">
    <source>
        <dbReference type="SAM" id="Phobius"/>
    </source>
</evidence>
<evidence type="ECO:0000313" key="3">
    <source>
        <dbReference type="Proteomes" id="UP000268908"/>
    </source>
</evidence>
<dbReference type="RefSeq" id="WP_121241770.1">
    <property type="nucleotide sequence ID" value="NZ_BHVV01000008.1"/>
</dbReference>
<feature type="transmembrane region" description="Helical" evidence="1">
    <location>
        <begin position="62"/>
        <end position="84"/>
    </location>
</feature>
<sequence>MSDRTLRYLIAAVIAMLLVFHIGNLIAAAFGAAWGAVSAVAVAAVSLLSARLARTGGRSSFWFLLPTLLFTIVPTAIMVWRAITADTGILQRLVDLLPFLVGFVGPIALLFLVYYELRKRGRSG</sequence>
<keyword evidence="1" id="KW-0812">Transmembrane</keyword>
<dbReference type="Proteomes" id="UP000268908">
    <property type="component" value="Unassembled WGS sequence"/>
</dbReference>
<proteinExistence type="predicted"/>
<protein>
    <submittedName>
        <fullName evidence="2">Uncharacterized protein</fullName>
    </submittedName>
</protein>
<dbReference type="OrthoDB" id="8537292at2"/>
<comment type="caution">
    <text evidence="2">The sequence shown here is derived from an EMBL/GenBank/DDBJ whole genome shotgun (WGS) entry which is preliminary data.</text>
</comment>
<feature type="transmembrane region" description="Helical" evidence="1">
    <location>
        <begin position="7"/>
        <end position="26"/>
    </location>
</feature>
<gene>
    <name evidence="2" type="ORF">DFR35_1807</name>
</gene>
<feature type="transmembrane region" description="Helical" evidence="1">
    <location>
        <begin position="32"/>
        <end position="50"/>
    </location>
</feature>
<reference evidence="2 3" key="1">
    <citation type="submission" date="2018-10" db="EMBL/GenBank/DDBJ databases">
        <title>Genomic Encyclopedia of Type Strains, Phase IV (KMG-IV): sequencing the most valuable type-strain genomes for metagenomic binning, comparative biology and taxonomic classification.</title>
        <authorList>
            <person name="Goeker M."/>
        </authorList>
    </citation>
    <scope>NUCLEOTIDE SEQUENCE [LARGE SCALE GENOMIC DNA]</scope>
    <source>
        <strain evidence="2 3">DSM 26916</strain>
    </source>
</reference>
<feature type="transmembrane region" description="Helical" evidence="1">
    <location>
        <begin position="96"/>
        <end position="115"/>
    </location>
</feature>
<name>A0A497XDU4_9PROT</name>
<keyword evidence="3" id="KW-1185">Reference proteome</keyword>
<evidence type="ECO:0000313" key="2">
    <source>
        <dbReference type="EMBL" id="RLJ65151.1"/>
    </source>
</evidence>